<evidence type="ECO:0000256" key="8">
    <source>
        <dbReference type="SAM" id="Phobius"/>
    </source>
</evidence>
<dbReference type="OrthoDB" id="9793390at2"/>
<proteinExistence type="inferred from homology"/>
<feature type="transmembrane region" description="Helical" evidence="8">
    <location>
        <begin position="307"/>
        <end position="334"/>
    </location>
</feature>
<dbReference type="GO" id="GO:0005886">
    <property type="term" value="C:plasma membrane"/>
    <property type="evidence" value="ECO:0007669"/>
    <property type="project" value="UniProtKB-SubCell"/>
</dbReference>
<keyword evidence="10" id="KW-1185">Reference proteome</keyword>
<evidence type="ECO:0000256" key="4">
    <source>
        <dbReference type="ARBA" id="ARBA00022475"/>
    </source>
</evidence>
<protein>
    <submittedName>
        <fullName evidence="9">AI-2E family transporter</fullName>
    </submittedName>
</protein>
<gene>
    <name evidence="9" type="ORF">SanaruYs_02350</name>
</gene>
<comment type="caution">
    <text evidence="9">The sequence shown here is derived from an EMBL/GenBank/DDBJ whole genome shotgun (WGS) entry which is preliminary data.</text>
</comment>
<dbReference type="Pfam" id="PF01594">
    <property type="entry name" value="AI-2E_transport"/>
    <property type="match status" value="1"/>
</dbReference>
<name>A0A401U5B1_9BACT</name>
<dbReference type="PANTHER" id="PTHR21716:SF53">
    <property type="entry name" value="PERMEASE PERM-RELATED"/>
    <property type="match status" value="1"/>
</dbReference>
<reference evidence="9 10" key="1">
    <citation type="submission" date="2018-11" db="EMBL/GenBank/DDBJ databases">
        <title>Chryseotalea sanarue gen. nov., sp., nov., a member of the family Cytophagaceae, isolated from a brackish lake in Hamamatsu Japan.</title>
        <authorList>
            <person name="Maejima Y."/>
            <person name="Iino T."/>
            <person name="Muraguchi Y."/>
            <person name="Fukuda K."/>
            <person name="Ohkuma M."/>
            <person name="Moriuchi R."/>
            <person name="Dohra H."/>
            <person name="Kimbara K."/>
            <person name="Shintani M."/>
        </authorList>
    </citation>
    <scope>NUCLEOTIDE SEQUENCE [LARGE SCALE GENOMIC DNA]</scope>
    <source>
        <strain evidence="9 10">Ys</strain>
    </source>
</reference>
<organism evidence="9 10">
    <name type="scientific">Chryseotalea sanaruensis</name>
    <dbReference type="NCBI Taxonomy" id="2482724"/>
    <lineage>
        <taxon>Bacteria</taxon>
        <taxon>Pseudomonadati</taxon>
        <taxon>Bacteroidota</taxon>
        <taxon>Cytophagia</taxon>
        <taxon>Cytophagales</taxon>
        <taxon>Chryseotaleaceae</taxon>
        <taxon>Chryseotalea</taxon>
    </lineage>
</organism>
<keyword evidence="4" id="KW-1003">Cell membrane</keyword>
<dbReference type="EMBL" id="BHXQ01000001">
    <property type="protein sequence ID" value="GCC50020.1"/>
    <property type="molecule type" value="Genomic_DNA"/>
</dbReference>
<evidence type="ECO:0000256" key="3">
    <source>
        <dbReference type="ARBA" id="ARBA00022448"/>
    </source>
</evidence>
<comment type="similarity">
    <text evidence="2">Belongs to the autoinducer-2 exporter (AI-2E) (TC 2.A.86) family.</text>
</comment>
<dbReference type="AlphaFoldDB" id="A0A401U5B1"/>
<evidence type="ECO:0000313" key="9">
    <source>
        <dbReference type="EMBL" id="GCC50020.1"/>
    </source>
</evidence>
<keyword evidence="5 8" id="KW-0812">Transmembrane</keyword>
<evidence type="ECO:0000313" key="10">
    <source>
        <dbReference type="Proteomes" id="UP000288227"/>
    </source>
</evidence>
<evidence type="ECO:0000256" key="7">
    <source>
        <dbReference type="ARBA" id="ARBA00023136"/>
    </source>
</evidence>
<dbReference type="Proteomes" id="UP000288227">
    <property type="component" value="Unassembled WGS sequence"/>
</dbReference>
<evidence type="ECO:0000256" key="6">
    <source>
        <dbReference type="ARBA" id="ARBA00022989"/>
    </source>
</evidence>
<keyword evidence="7 8" id="KW-0472">Membrane</keyword>
<accession>A0A401U5B1</accession>
<comment type="subcellular location">
    <subcellularLocation>
        <location evidence="1">Cell membrane</location>
        <topology evidence="1">Multi-pass membrane protein</topology>
    </subcellularLocation>
</comment>
<feature type="transmembrane region" description="Helical" evidence="8">
    <location>
        <begin position="159"/>
        <end position="186"/>
    </location>
</feature>
<keyword evidence="6 8" id="KW-1133">Transmembrane helix</keyword>
<feature type="transmembrane region" description="Helical" evidence="8">
    <location>
        <begin position="207"/>
        <end position="230"/>
    </location>
</feature>
<evidence type="ECO:0000256" key="2">
    <source>
        <dbReference type="ARBA" id="ARBA00009773"/>
    </source>
</evidence>
<dbReference type="InterPro" id="IPR002549">
    <property type="entry name" value="AI-2E-like"/>
</dbReference>
<dbReference type="PANTHER" id="PTHR21716">
    <property type="entry name" value="TRANSMEMBRANE PROTEIN"/>
    <property type="match status" value="1"/>
</dbReference>
<feature type="transmembrane region" description="Helical" evidence="8">
    <location>
        <begin position="271"/>
        <end position="287"/>
    </location>
</feature>
<feature type="transmembrane region" description="Helical" evidence="8">
    <location>
        <begin position="236"/>
        <end position="259"/>
    </location>
</feature>
<feature type="transmembrane region" description="Helical" evidence="8">
    <location>
        <begin position="20"/>
        <end position="36"/>
    </location>
</feature>
<feature type="transmembrane region" description="Helical" evidence="8">
    <location>
        <begin position="71"/>
        <end position="90"/>
    </location>
</feature>
<keyword evidence="3" id="KW-0813">Transport</keyword>
<dbReference type="RefSeq" id="WP_127120680.1">
    <property type="nucleotide sequence ID" value="NZ_BHXQ01000001.1"/>
</dbReference>
<sequence length="358" mass="40489">MSHYFKRVNDGIKTHNKQLFILQFVVYGSLVLYFGRDLFIPVSYAVLISFILFPFCRWLERKGLSKGMAIFIGLLLLLLLIVSIALLMAYQLSLFIKEWPAIQVKLQALITELSIFTVQKYAITKEQQDIWIHEISNGSIGYIFTFLKNTLSASVRSSIVFILIPVYAALFLYYRNLLIQAIAYIFPGERKEETKRILYLSVDAYYNFIKGMAIVYLIVGLLNSLGLLMLGVPHAFFFGFITSILTFIPYVGIIIGSLLPIGMAWITFNSIWYPLGVVLVFVIVQYLEANVIFPLAVSNRLSINPLATILAITLGGIFWGVSGMILFVPFLAILKLIADRHPSMRLLSLLASNETINP</sequence>
<evidence type="ECO:0000256" key="5">
    <source>
        <dbReference type="ARBA" id="ARBA00022692"/>
    </source>
</evidence>
<evidence type="ECO:0000256" key="1">
    <source>
        <dbReference type="ARBA" id="ARBA00004651"/>
    </source>
</evidence>
<feature type="transmembrane region" description="Helical" evidence="8">
    <location>
        <begin position="42"/>
        <end position="59"/>
    </location>
</feature>